<dbReference type="Proteomes" id="UP000332515">
    <property type="component" value="Unassembled WGS sequence"/>
</dbReference>
<organism evidence="1 2">
    <name type="scientific">Segnochrobactrum spirostomi</name>
    <dbReference type="NCBI Taxonomy" id="2608987"/>
    <lineage>
        <taxon>Bacteria</taxon>
        <taxon>Pseudomonadati</taxon>
        <taxon>Pseudomonadota</taxon>
        <taxon>Alphaproteobacteria</taxon>
        <taxon>Hyphomicrobiales</taxon>
        <taxon>Segnochrobactraceae</taxon>
        <taxon>Segnochrobactrum</taxon>
    </lineage>
</organism>
<name>A0A6A7YAQ9_9HYPH</name>
<reference evidence="1 2" key="1">
    <citation type="submission" date="2019-09" db="EMBL/GenBank/DDBJ databases">
        <title>Segnochrobactrum spirostomi gen. nov., sp. nov., isolated from the ciliate Spirostomum cf. yagiui and description of a novel family, Segnochrobactraceae fam. nov. within the order Rhizobiales of the class Alphaproteobacteria.</title>
        <authorList>
            <person name="Akter S."/>
            <person name="Shazib S.U.A."/>
            <person name="Shin M.K."/>
        </authorList>
    </citation>
    <scope>NUCLEOTIDE SEQUENCE [LARGE SCALE GENOMIC DNA]</scope>
    <source>
        <strain evidence="1 2">Sp-1</strain>
    </source>
</reference>
<proteinExistence type="predicted"/>
<evidence type="ECO:0000313" key="2">
    <source>
        <dbReference type="Proteomes" id="UP000332515"/>
    </source>
</evidence>
<dbReference type="AlphaFoldDB" id="A0A6A7YAQ9"/>
<protein>
    <submittedName>
        <fullName evidence="1">Uncharacterized protein</fullName>
    </submittedName>
</protein>
<keyword evidence="2" id="KW-1185">Reference proteome</keyword>
<comment type="caution">
    <text evidence="1">The sequence shown here is derived from an EMBL/GenBank/DDBJ whole genome shotgun (WGS) entry which is preliminary data.</text>
</comment>
<dbReference type="RefSeq" id="WP_153485412.1">
    <property type="nucleotide sequence ID" value="NZ_VWNA01000001.1"/>
</dbReference>
<evidence type="ECO:0000313" key="1">
    <source>
        <dbReference type="EMBL" id="MQT14519.1"/>
    </source>
</evidence>
<dbReference type="EMBL" id="VWNA01000001">
    <property type="protein sequence ID" value="MQT14519.1"/>
    <property type="molecule type" value="Genomic_DNA"/>
</dbReference>
<gene>
    <name evidence="1" type="ORF">F0357_18050</name>
</gene>
<accession>A0A6A7YAQ9</accession>
<sequence>MAGAFSNFTPYQPLPRWSGWCDGDTACAKPLERAFLEQTPASRPAVRAHGWRLWAAIWTPAAIGTFINDAAKQWTNVGGTKGCWLNSGTVCSGYYPIWMTWPNTGNRLTNATLTSKAKSAANPGATKVRPLGALTPTPVSATAANGDPDPSQVETVNTIGDTPVYNLPPLVLVNRCGISRENAADWLKDKQWEKITEACDQAGQKGLFCSGQICDGTAFVNEGNVMIATESLEQSNYETIIRTMSQQALTRKYRAWKEPDPRPPTIADGIDSRYIATKHMFWPVKGCRPGSTVGSAGCRVRYGALPPWVPSFFKDKSYATNAEYLGYEKWKQVVAIDTCLPIGSSSCASANSATLQLAYVTSTGKGNFSAITTQNPSVYPATVFQHIQVSQEVLEKYFTPADRALLDQAMIWAYGDQSNGFEPGDFLISIAMHVTTKEINSWAFQSVWWSPRADTLGDCGLPLYNNCFGQSPTYGATLAPDSDSPAQSSGLQANEITAIDNATRSSNWRKYYLLTDEYGIRYQIDGQPSRISDYFNGTPPKWAQTNPKGDALPYLPVSQNVYIEPVIHPIGTNCRNCHGRAGFTPGSRANDPAYNVGAGRTGGQTSQCPSLLGDYGDPNTNLCMWNPRILFSNGLNHCKPGAADGIECRNFVVNNAKPVVGGDYIWFIPDGHFETLSMK</sequence>